<evidence type="ECO:0000313" key="4">
    <source>
        <dbReference type="EMBL" id="VDR37209.1"/>
    </source>
</evidence>
<accession>A0A3P8JV47</accession>
<evidence type="ECO:0000313" key="3">
    <source>
        <dbReference type="EMBL" id="MBS4100778.1"/>
    </source>
</evidence>
<dbReference type="Proteomes" id="UP000676853">
    <property type="component" value="Unassembled WGS sequence"/>
</dbReference>
<organism evidence="4 5">
    <name type="scientific">Tsukamurella paurometabola</name>
    <name type="common">Corynebacterium paurometabolum</name>
    <dbReference type="NCBI Taxonomy" id="2061"/>
    <lineage>
        <taxon>Bacteria</taxon>
        <taxon>Bacillati</taxon>
        <taxon>Actinomycetota</taxon>
        <taxon>Actinomycetes</taxon>
        <taxon>Mycobacteriales</taxon>
        <taxon>Tsukamurellaceae</taxon>
        <taxon>Tsukamurella</taxon>
    </lineage>
</organism>
<feature type="transmembrane region" description="Helical" evidence="2">
    <location>
        <begin position="130"/>
        <end position="151"/>
    </location>
</feature>
<keyword evidence="2" id="KW-0812">Transmembrane</keyword>
<feature type="transmembrane region" description="Helical" evidence="2">
    <location>
        <begin position="68"/>
        <end position="88"/>
    </location>
</feature>
<evidence type="ECO:0000313" key="5">
    <source>
        <dbReference type="Proteomes" id="UP000271626"/>
    </source>
</evidence>
<sequence length="157" mass="16466">MTEHYANPTPEEARSALARADRASVATPADRDRLERGLITIGLAVGALVPALRVTVGNPDAPGWFRLGGLAVVVLLYLAAIAIAVAGMRRASAAPRGFTLRYHLGLGGTMALYAGYVVLQSARGEDALAWHWTITAALVTTIPALLGARAISKLALR</sequence>
<keyword evidence="2" id="KW-0472">Membrane</keyword>
<proteinExistence type="predicted"/>
<reference evidence="4 5" key="1">
    <citation type="submission" date="2018-12" db="EMBL/GenBank/DDBJ databases">
        <authorList>
            <consortium name="Pathogen Informatics"/>
        </authorList>
    </citation>
    <scope>NUCLEOTIDE SEQUENCE [LARGE SCALE GENOMIC DNA]</scope>
    <source>
        <strain evidence="4 5">NCTC10741</strain>
    </source>
</reference>
<protein>
    <submittedName>
        <fullName evidence="4">Uncharacterized protein</fullName>
    </submittedName>
</protein>
<feature type="compositionally biased region" description="Basic and acidic residues" evidence="1">
    <location>
        <begin position="11"/>
        <end position="22"/>
    </location>
</feature>
<keyword evidence="6" id="KW-1185">Reference proteome</keyword>
<dbReference type="Proteomes" id="UP000271626">
    <property type="component" value="Chromosome"/>
</dbReference>
<reference evidence="3 6" key="2">
    <citation type="submission" date="2021-04" db="EMBL/GenBank/DDBJ databases">
        <title>Whole genome sequence analysis of a thiophenic sulfur metabolizing bacteria.</title>
        <authorList>
            <person name="Akhtar N."/>
            <person name="Akram J."/>
            <person name="Aslam A."/>
        </authorList>
    </citation>
    <scope>NUCLEOTIDE SEQUENCE [LARGE SCALE GENOMIC DNA]</scope>
    <source>
        <strain evidence="3 6">3OW</strain>
    </source>
</reference>
<feature type="region of interest" description="Disordered" evidence="1">
    <location>
        <begin position="1"/>
        <end position="24"/>
    </location>
</feature>
<gene>
    <name evidence="3" type="ORF">KFZ73_05950</name>
    <name evidence="4" type="ORF">NCTC10741_00309</name>
</gene>
<name>A0A3P8JV47_TSUPA</name>
<keyword evidence="2" id="KW-1133">Transmembrane helix</keyword>
<evidence type="ECO:0000313" key="6">
    <source>
        <dbReference type="Proteomes" id="UP000676853"/>
    </source>
</evidence>
<dbReference type="RefSeq" id="WP_126194630.1">
    <property type="nucleotide sequence ID" value="NZ_CP085954.1"/>
</dbReference>
<feature type="transmembrane region" description="Helical" evidence="2">
    <location>
        <begin position="37"/>
        <end position="56"/>
    </location>
</feature>
<evidence type="ECO:0000256" key="1">
    <source>
        <dbReference type="SAM" id="MobiDB-lite"/>
    </source>
</evidence>
<feature type="transmembrane region" description="Helical" evidence="2">
    <location>
        <begin position="100"/>
        <end position="118"/>
    </location>
</feature>
<dbReference type="AlphaFoldDB" id="A0A3P8JV47"/>
<dbReference type="EMBL" id="LR131273">
    <property type="protein sequence ID" value="VDR37209.1"/>
    <property type="molecule type" value="Genomic_DNA"/>
</dbReference>
<dbReference type="EMBL" id="JAGXOE010000009">
    <property type="protein sequence ID" value="MBS4100778.1"/>
    <property type="molecule type" value="Genomic_DNA"/>
</dbReference>
<evidence type="ECO:0000256" key="2">
    <source>
        <dbReference type="SAM" id="Phobius"/>
    </source>
</evidence>
<dbReference type="OrthoDB" id="4773975at2"/>